<dbReference type="CDD" id="cd11041">
    <property type="entry name" value="CYP503A1-like"/>
    <property type="match status" value="1"/>
</dbReference>
<comment type="cofactor">
    <cofactor evidence="1 8">
        <name>heme</name>
        <dbReference type="ChEBI" id="CHEBI:30413"/>
    </cofactor>
</comment>
<dbReference type="GO" id="GO:0005506">
    <property type="term" value="F:iron ion binding"/>
    <property type="evidence" value="ECO:0007669"/>
    <property type="project" value="InterPro"/>
</dbReference>
<dbReference type="Proteomes" id="UP001148614">
    <property type="component" value="Unassembled WGS sequence"/>
</dbReference>
<dbReference type="InterPro" id="IPR017972">
    <property type="entry name" value="Cyt_P450_CS"/>
</dbReference>
<dbReference type="Pfam" id="PF00067">
    <property type="entry name" value="p450"/>
    <property type="match status" value="1"/>
</dbReference>
<keyword evidence="8 9" id="KW-0349">Heme</keyword>
<proteinExistence type="inferred from homology"/>
<accession>A0A9W8NP98</accession>
<dbReference type="InterPro" id="IPR002403">
    <property type="entry name" value="Cyt_P450_E_grp-IV"/>
</dbReference>
<sequence length="483" mass="54173">MTTTDASPKLQQLVQDILQRDDSTRILGTAGLTVVFLVWAYYHFIATPDLSFLPRAGKAPGLFGLGINDVKRDFAKNGTKIINEGYRKNKNGMFLVQTLNVERVVLSPKYIEEINSKVPEGTLDMVEDHLIGPLNDEANHTLSRLIPHKVELRAYDTMVGIITKNASRMFGGTTISRNEEWLKSAADYSMDVVSVAVKLRPYPAFLRPIIYPFLEGSKILDHHLHVAKKTFSHIFAERLALKDSDEKPIDMLQWLADSARGSDRNPDVLAHNMLFMALASVHTSSATIIHVLFDLCSNPEFMEQLRQDVEQAVNESGWSLASIAKMKKIDSFMKESQRMNQAVLMTFNRKVARPLKFEDGTTLPVGTYITMPSHAVATDPDIYSNPETFDGFRFYDKRMSAKVEANRHQFATTGPESLAFGQGKTACPGRFFAASNIKVVLANLLLNYDISFPPGQTERPKNLHKGGLVRPDPRQTLIFTPRK</sequence>
<comment type="subcellular location">
    <subcellularLocation>
        <location evidence="2">Membrane</location>
        <topology evidence="2">Single-pass membrane protein</topology>
    </subcellularLocation>
</comment>
<name>A0A9W8NP98_9PEZI</name>
<evidence type="ECO:0000256" key="7">
    <source>
        <dbReference type="ARBA" id="ARBA00023033"/>
    </source>
</evidence>
<dbReference type="GO" id="GO:0020037">
    <property type="term" value="F:heme binding"/>
    <property type="evidence" value="ECO:0007669"/>
    <property type="project" value="InterPro"/>
</dbReference>
<dbReference type="GO" id="GO:0004497">
    <property type="term" value="F:monooxygenase activity"/>
    <property type="evidence" value="ECO:0007669"/>
    <property type="project" value="UniProtKB-KW"/>
</dbReference>
<keyword evidence="12" id="KW-1185">Reference proteome</keyword>
<dbReference type="SUPFAM" id="SSF48264">
    <property type="entry name" value="Cytochrome P450"/>
    <property type="match status" value="1"/>
</dbReference>
<dbReference type="VEuPathDB" id="FungiDB:F4678DRAFT_427536"/>
<dbReference type="GO" id="GO:0016020">
    <property type="term" value="C:membrane"/>
    <property type="evidence" value="ECO:0007669"/>
    <property type="project" value="UniProtKB-SubCell"/>
</dbReference>
<keyword evidence="10" id="KW-0812">Transmembrane</keyword>
<evidence type="ECO:0000256" key="2">
    <source>
        <dbReference type="ARBA" id="ARBA00004167"/>
    </source>
</evidence>
<feature type="binding site" description="axial binding residue" evidence="8">
    <location>
        <position position="427"/>
    </location>
    <ligand>
        <name>heme</name>
        <dbReference type="ChEBI" id="CHEBI:30413"/>
    </ligand>
    <ligandPart>
        <name>Fe</name>
        <dbReference type="ChEBI" id="CHEBI:18248"/>
    </ligandPart>
</feature>
<gene>
    <name evidence="11" type="ORF">NPX13_g217</name>
</gene>
<dbReference type="PROSITE" id="PS00086">
    <property type="entry name" value="CYTOCHROME_P450"/>
    <property type="match status" value="1"/>
</dbReference>
<comment type="caution">
    <text evidence="11">The sequence shown here is derived from an EMBL/GenBank/DDBJ whole genome shotgun (WGS) entry which is preliminary data.</text>
</comment>
<dbReference type="Gene3D" id="1.10.630.10">
    <property type="entry name" value="Cytochrome P450"/>
    <property type="match status" value="1"/>
</dbReference>
<evidence type="ECO:0000256" key="5">
    <source>
        <dbReference type="ARBA" id="ARBA00023002"/>
    </source>
</evidence>
<keyword evidence="7 9" id="KW-0503">Monooxygenase</keyword>
<dbReference type="InterPro" id="IPR036396">
    <property type="entry name" value="Cyt_P450_sf"/>
</dbReference>
<dbReference type="PANTHER" id="PTHR46206">
    <property type="entry name" value="CYTOCHROME P450"/>
    <property type="match status" value="1"/>
</dbReference>
<keyword evidence="10" id="KW-1133">Transmembrane helix</keyword>
<reference evidence="11" key="1">
    <citation type="submission" date="2022-07" db="EMBL/GenBank/DDBJ databases">
        <title>Genome Sequence of Xylaria arbuscula.</title>
        <authorList>
            <person name="Buettner E."/>
        </authorList>
    </citation>
    <scope>NUCLEOTIDE SEQUENCE</scope>
    <source>
        <strain evidence="11">VT107</strain>
    </source>
</reference>
<evidence type="ECO:0000256" key="6">
    <source>
        <dbReference type="ARBA" id="ARBA00023004"/>
    </source>
</evidence>
<evidence type="ECO:0000256" key="4">
    <source>
        <dbReference type="ARBA" id="ARBA00022723"/>
    </source>
</evidence>
<evidence type="ECO:0008006" key="13">
    <source>
        <dbReference type="Google" id="ProtNLM"/>
    </source>
</evidence>
<evidence type="ECO:0000256" key="10">
    <source>
        <dbReference type="SAM" id="Phobius"/>
    </source>
</evidence>
<dbReference type="EMBL" id="JANPWZ010000013">
    <property type="protein sequence ID" value="KAJ3580339.1"/>
    <property type="molecule type" value="Genomic_DNA"/>
</dbReference>
<keyword evidence="4 8" id="KW-0479">Metal-binding</keyword>
<protein>
    <recommendedName>
        <fullName evidence="13">Cytochrome P450</fullName>
    </recommendedName>
</protein>
<dbReference type="GO" id="GO:0016705">
    <property type="term" value="F:oxidoreductase activity, acting on paired donors, with incorporation or reduction of molecular oxygen"/>
    <property type="evidence" value="ECO:0007669"/>
    <property type="project" value="InterPro"/>
</dbReference>
<feature type="transmembrane region" description="Helical" evidence="10">
    <location>
        <begin position="26"/>
        <end position="45"/>
    </location>
</feature>
<evidence type="ECO:0000313" key="11">
    <source>
        <dbReference type="EMBL" id="KAJ3580339.1"/>
    </source>
</evidence>
<dbReference type="PANTHER" id="PTHR46206:SF6">
    <property type="entry name" value="CYTOCHROME P450 MONOOXYGENASE AN1598-RELATED"/>
    <property type="match status" value="1"/>
</dbReference>
<evidence type="ECO:0000256" key="3">
    <source>
        <dbReference type="ARBA" id="ARBA00010617"/>
    </source>
</evidence>
<dbReference type="AlphaFoldDB" id="A0A9W8NP98"/>
<organism evidence="11 12">
    <name type="scientific">Xylaria arbuscula</name>
    <dbReference type="NCBI Taxonomy" id="114810"/>
    <lineage>
        <taxon>Eukaryota</taxon>
        <taxon>Fungi</taxon>
        <taxon>Dikarya</taxon>
        <taxon>Ascomycota</taxon>
        <taxon>Pezizomycotina</taxon>
        <taxon>Sordariomycetes</taxon>
        <taxon>Xylariomycetidae</taxon>
        <taxon>Xylariales</taxon>
        <taxon>Xylariaceae</taxon>
        <taxon>Xylaria</taxon>
    </lineage>
</organism>
<evidence type="ECO:0000256" key="1">
    <source>
        <dbReference type="ARBA" id="ARBA00001971"/>
    </source>
</evidence>
<evidence type="ECO:0000256" key="9">
    <source>
        <dbReference type="RuleBase" id="RU000461"/>
    </source>
</evidence>
<dbReference type="InterPro" id="IPR001128">
    <property type="entry name" value="Cyt_P450"/>
</dbReference>
<evidence type="ECO:0000313" key="12">
    <source>
        <dbReference type="Proteomes" id="UP001148614"/>
    </source>
</evidence>
<comment type="similarity">
    <text evidence="3 9">Belongs to the cytochrome P450 family.</text>
</comment>
<keyword evidence="5 9" id="KW-0560">Oxidoreductase</keyword>
<dbReference type="PRINTS" id="PR00465">
    <property type="entry name" value="EP450IV"/>
</dbReference>
<keyword evidence="10" id="KW-0472">Membrane</keyword>
<evidence type="ECO:0000256" key="8">
    <source>
        <dbReference type="PIRSR" id="PIRSR602403-1"/>
    </source>
</evidence>
<keyword evidence="6 8" id="KW-0408">Iron</keyword>